<protein>
    <submittedName>
        <fullName evidence="1">Uncharacterized protein</fullName>
    </submittedName>
</protein>
<name>A0AAV1HPI0_XYRNO</name>
<proteinExistence type="predicted"/>
<dbReference type="AlphaFoldDB" id="A0AAV1HPI0"/>
<accession>A0AAV1HPI0</accession>
<evidence type="ECO:0000313" key="1">
    <source>
        <dbReference type="EMBL" id="CAJ1087793.1"/>
    </source>
</evidence>
<evidence type="ECO:0000313" key="2">
    <source>
        <dbReference type="Proteomes" id="UP001178508"/>
    </source>
</evidence>
<organism evidence="1 2">
    <name type="scientific">Xyrichtys novacula</name>
    <name type="common">Pearly razorfish</name>
    <name type="synonym">Hemipteronotus novacula</name>
    <dbReference type="NCBI Taxonomy" id="13765"/>
    <lineage>
        <taxon>Eukaryota</taxon>
        <taxon>Metazoa</taxon>
        <taxon>Chordata</taxon>
        <taxon>Craniata</taxon>
        <taxon>Vertebrata</taxon>
        <taxon>Euteleostomi</taxon>
        <taxon>Actinopterygii</taxon>
        <taxon>Neopterygii</taxon>
        <taxon>Teleostei</taxon>
        <taxon>Neoteleostei</taxon>
        <taxon>Acanthomorphata</taxon>
        <taxon>Eupercaria</taxon>
        <taxon>Labriformes</taxon>
        <taxon>Labridae</taxon>
        <taxon>Xyrichtys</taxon>
    </lineage>
</organism>
<dbReference type="Proteomes" id="UP001178508">
    <property type="component" value="Chromosome 24"/>
</dbReference>
<gene>
    <name evidence="1" type="ORF">XNOV1_A021450</name>
</gene>
<reference evidence="1" key="1">
    <citation type="submission" date="2023-08" db="EMBL/GenBank/DDBJ databases">
        <authorList>
            <person name="Alioto T."/>
            <person name="Alioto T."/>
            <person name="Gomez Garrido J."/>
        </authorList>
    </citation>
    <scope>NUCLEOTIDE SEQUENCE</scope>
</reference>
<sequence>MRVRPGGVNDHFVSVSLLLAGNPQGANCREGAGLCFCECVRRAGYDSVFVGRGLAPRGGLPVFSGVQEDSPCSVAFRRTPRVRWRSGGLPVFGGVQEDSPCSVAFRRTPRVRWRSGGLPVLGGVLERRRGPDVFQRLRGGC</sequence>
<keyword evidence="2" id="KW-1185">Reference proteome</keyword>
<dbReference type="EMBL" id="OY660887">
    <property type="protein sequence ID" value="CAJ1087793.1"/>
    <property type="molecule type" value="Genomic_DNA"/>
</dbReference>